<dbReference type="EMBL" id="CAACVG010011617">
    <property type="protein sequence ID" value="VEN58442.1"/>
    <property type="molecule type" value="Genomic_DNA"/>
</dbReference>
<evidence type="ECO:0000256" key="1">
    <source>
        <dbReference type="SAM" id="MobiDB-lite"/>
    </source>
</evidence>
<evidence type="ECO:0000313" key="2">
    <source>
        <dbReference type="EMBL" id="VEN58442.1"/>
    </source>
</evidence>
<gene>
    <name evidence="2" type="ORF">CALMAC_LOCUS16809</name>
</gene>
<dbReference type="PANTHER" id="PTHR47644:SF1">
    <property type="entry name" value="PDZ DOMAIN-CONTAINING PROTEIN"/>
    <property type="match status" value="1"/>
</dbReference>
<feature type="compositionally biased region" description="Low complexity" evidence="1">
    <location>
        <begin position="262"/>
        <end position="276"/>
    </location>
</feature>
<organism evidence="2 3">
    <name type="scientific">Callosobruchus maculatus</name>
    <name type="common">Southern cowpea weevil</name>
    <name type="synonym">Pulse bruchid</name>
    <dbReference type="NCBI Taxonomy" id="64391"/>
    <lineage>
        <taxon>Eukaryota</taxon>
        <taxon>Metazoa</taxon>
        <taxon>Ecdysozoa</taxon>
        <taxon>Arthropoda</taxon>
        <taxon>Hexapoda</taxon>
        <taxon>Insecta</taxon>
        <taxon>Pterygota</taxon>
        <taxon>Neoptera</taxon>
        <taxon>Endopterygota</taxon>
        <taxon>Coleoptera</taxon>
        <taxon>Polyphaga</taxon>
        <taxon>Cucujiformia</taxon>
        <taxon>Chrysomeloidea</taxon>
        <taxon>Chrysomelidae</taxon>
        <taxon>Bruchinae</taxon>
        <taxon>Bruchini</taxon>
        <taxon>Callosobruchus</taxon>
    </lineage>
</organism>
<dbReference type="AlphaFoldDB" id="A0A653DE19"/>
<feature type="compositionally biased region" description="Basic and acidic residues" evidence="1">
    <location>
        <begin position="209"/>
        <end position="238"/>
    </location>
</feature>
<reference evidence="2 3" key="1">
    <citation type="submission" date="2019-01" db="EMBL/GenBank/DDBJ databases">
        <authorList>
            <person name="Sayadi A."/>
        </authorList>
    </citation>
    <scope>NUCLEOTIDE SEQUENCE [LARGE SCALE GENOMIC DNA]</scope>
</reference>
<feature type="compositionally biased region" description="Polar residues" evidence="1">
    <location>
        <begin position="243"/>
        <end position="260"/>
    </location>
</feature>
<feature type="non-terminal residue" evidence="2">
    <location>
        <position position="1"/>
    </location>
</feature>
<feature type="compositionally biased region" description="Polar residues" evidence="1">
    <location>
        <begin position="171"/>
        <end position="183"/>
    </location>
</feature>
<accession>A0A653DE19</accession>
<evidence type="ECO:0000313" key="3">
    <source>
        <dbReference type="Proteomes" id="UP000410492"/>
    </source>
</evidence>
<dbReference type="Proteomes" id="UP000410492">
    <property type="component" value="Unassembled WGS sequence"/>
</dbReference>
<feature type="region of interest" description="Disordered" evidence="1">
    <location>
        <begin position="1"/>
        <end position="100"/>
    </location>
</feature>
<name>A0A653DE19_CALMS</name>
<protein>
    <submittedName>
        <fullName evidence="2">Uncharacterized protein</fullName>
    </submittedName>
</protein>
<feature type="non-terminal residue" evidence="2">
    <location>
        <position position="364"/>
    </location>
</feature>
<feature type="region of interest" description="Disordered" evidence="1">
    <location>
        <begin position="166"/>
        <end position="285"/>
    </location>
</feature>
<dbReference type="PANTHER" id="PTHR47644">
    <property type="entry name" value="AGAP008221-PA"/>
    <property type="match status" value="1"/>
</dbReference>
<dbReference type="OrthoDB" id="2157866at2759"/>
<keyword evidence="3" id="KW-1185">Reference proteome</keyword>
<proteinExistence type="predicted"/>
<sequence length="364" mass="40504">QATSDESSCDAKRIGQQNSPRKAKKSKENSRRKSLPRSPVNQRSSSKHNDDDKPSSLPGSLSRRSKSNKHYNTGLTTESEHNKRYSPSGSPSSEACLVGNSIAKKNHNHVTAETAKLKALSAESLRSVSPGSDSVFYSDPSSHAAMDQQVHCLHCGKEVDIVNTDEADKSVASSSTETQQQDIVQPPAGFEDSPRTKTTGRLFKKLDRRIRSEERTLIENRKHRYKSDVRAKSEERASRRTHSPNSTGAQPQRPKSTPQLRSGASSGSSPSLLNAAPEDEDDLSQAVYDAPYLDGLWVYVDERDEVAAGGHLSPNEFDRSKRKGSVSSTESEQEFRRRYQANTHRMVHRKSCLEMYKRQDSKSF</sequence>
<feature type="region of interest" description="Disordered" evidence="1">
    <location>
        <begin position="308"/>
        <end position="347"/>
    </location>
</feature>